<protein>
    <submittedName>
        <fullName evidence="2">L-ascorbate metabolism protein UlaG (Beta-lactamase superfamily)</fullName>
    </submittedName>
</protein>
<evidence type="ECO:0000313" key="3">
    <source>
        <dbReference type="Proteomes" id="UP000238083"/>
    </source>
</evidence>
<evidence type="ECO:0000259" key="1">
    <source>
        <dbReference type="SMART" id="SM00849"/>
    </source>
</evidence>
<sequence>MTMRVTHFGHSCLLVETGAARVLLDPGTLSHGFEELEGLDAILVTHSHPDHVDLERLPTLLEANDGVLLRAEPATAASLAESGLDAAPVHPGESFPVAGATVTAAGGRHAVIHADVPRIGNVGLLVSAEGEPTLFHPGDSYEAVPGGVDVLAVPVNAPWAALKETVDFVRAVGAPVGVPIHDGLLAAPGRAIYGNQVRSLGGLDLREFDGALEF</sequence>
<feature type="domain" description="Metallo-beta-lactamase" evidence="1">
    <location>
        <begin position="9"/>
        <end position="181"/>
    </location>
</feature>
<proteinExistence type="predicted"/>
<dbReference type="OrthoDB" id="3190691at2"/>
<dbReference type="InterPro" id="IPR001279">
    <property type="entry name" value="Metallo-B-lactamas"/>
</dbReference>
<dbReference type="SMART" id="SM00849">
    <property type="entry name" value="Lactamase_B"/>
    <property type="match status" value="1"/>
</dbReference>
<name>A0A2T0R645_9ACTN</name>
<dbReference type="EMBL" id="PVZF01000003">
    <property type="protein sequence ID" value="PRY16654.1"/>
    <property type="molecule type" value="Genomic_DNA"/>
</dbReference>
<dbReference type="Gene3D" id="3.60.15.10">
    <property type="entry name" value="Ribonuclease Z/Hydroxyacylglutathione hydrolase-like"/>
    <property type="match status" value="1"/>
</dbReference>
<dbReference type="InterPro" id="IPR036866">
    <property type="entry name" value="RibonucZ/Hydroxyglut_hydro"/>
</dbReference>
<accession>A0A2T0R645</accession>
<dbReference type="PANTHER" id="PTHR43546:SF3">
    <property type="entry name" value="UPF0173 METAL-DEPENDENT HYDROLASE MJ1163"/>
    <property type="match status" value="1"/>
</dbReference>
<dbReference type="InterPro" id="IPR050114">
    <property type="entry name" value="UPF0173_UPF0282_UlaG_hydrolase"/>
</dbReference>
<comment type="caution">
    <text evidence="2">The sequence shown here is derived from an EMBL/GenBank/DDBJ whole genome shotgun (WGS) entry which is preliminary data.</text>
</comment>
<evidence type="ECO:0000313" key="2">
    <source>
        <dbReference type="EMBL" id="PRY16654.1"/>
    </source>
</evidence>
<organism evidence="2 3">
    <name type="scientific">Kineococcus rhizosphaerae</name>
    <dbReference type="NCBI Taxonomy" id="559628"/>
    <lineage>
        <taxon>Bacteria</taxon>
        <taxon>Bacillati</taxon>
        <taxon>Actinomycetota</taxon>
        <taxon>Actinomycetes</taxon>
        <taxon>Kineosporiales</taxon>
        <taxon>Kineosporiaceae</taxon>
        <taxon>Kineococcus</taxon>
    </lineage>
</organism>
<reference evidence="2 3" key="1">
    <citation type="submission" date="2018-03" db="EMBL/GenBank/DDBJ databases">
        <title>Genomic Encyclopedia of Archaeal and Bacterial Type Strains, Phase II (KMG-II): from individual species to whole genera.</title>
        <authorList>
            <person name="Goeker M."/>
        </authorList>
    </citation>
    <scope>NUCLEOTIDE SEQUENCE [LARGE SCALE GENOMIC DNA]</scope>
    <source>
        <strain evidence="2 3">DSM 19711</strain>
    </source>
</reference>
<dbReference type="Proteomes" id="UP000238083">
    <property type="component" value="Unassembled WGS sequence"/>
</dbReference>
<dbReference type="PANTHER" id="PTHR43546">
    <property type="entry name" value="UPF0173 METAL-DEPENDENT HYDROLASE MJ1163-RELATED"/>
    <property type="match status" value="1"/>
</dbReference>
<dbReference type="AlphaFoldDB" id="A0A2T0R645"/>
<gene>
    <name evidence="2" type="ORF">CLV37_10385</name>
</gene>
<dbReference type="SUPFAM" id="SSF56281">
    <property type="entry name" value="Metallo-hydrolase/oxidoreductase"/>
    <property type="match status" value="1"/>
</dbReference>
<dbReference type="Pfam" id="PF13483">
    <property type="entry name" value="Lactamase_B_3"/>
    <property type="match status" value="1"/>
</dbReference>
<keyword evidence="3" id="KW-1185">Reference proteome</keyword>